<dbReference type="Pfam" id="PF07589">
    <property type="entry name" value="PEP-CTERM"/>
    <property type="match status" value="1"/>
</dbReference>
<feature type="transmembrane region" description="Helical" evidence="1">
    <location>
        <begin position="145"/>
        <end position="161"/>
    </location>
</feature>
<keyword evidence="1" id="KW-0472">Membrane</keyword>
<proteinExistence type="predicted"/>
<dbReference type="InterPro" id="IPR013424">
    <property type="entry name" value="Ice-binding_C"/>
</dbReference>
<feature type="chain" id="PRO_5020381719" evidence="2">
    <location>
        <begin position="22"/>
        <end position="166"/>
    </location>
</feature>
<dbReference type="Proteomes" id="UP000295110">
    <property type="component" value="Unassembled WGS sequence"/>
</dbReference>
<dbReference type="EMBL" id="SMBU01000002">
    <property type="protein sequence ID" value="TCV03792.1"/>
    <property type="molecule type" value="Genomic_DNA"/>
</dbReference>
<dbReference type="NCBIfam" id="TIGR02595">
    <property type="entry name" value="PEP_CTERM"/>
    <property type="match status" value="1"/>
</dbReference>
<feature type="domain" description="Ice-binding protein C-terminal" evidence="3">
    <location>
        <begin position="139"/>
        <end position="164"/>
    </location>
</feature>
<keyword evidence="5" id="KW-1185">Reference proteome</keyword>
<evidence type="ECO:0000259" key="3">
    <source>
        <dbReference type="Pfam" id="PF07589"/>
    </source>
</evidence>
<gene>
    <name evidence="4" type="ORF">EV671_100253</name>
</gene>
<keyword evidence="1" id="KW-0812">Transmembrane</keyword>
<dbReference type="RefSeq" id="WP_132569554.1">
    <property type="nucleotide sequence ID" value="NZ_CBCSGL010000023.1"/>
</dbReference>
<accession>A0A4R3VIT0</accession>
<evidence type="ECO:0000313" key="4">
    <source>
        <dbReference type="EMBL" id="TCV03792.1"/>
    </source>
</evidence>
<keyword evidence="2" id="KW-0732">Signal</keyword>
<comment type="caution">
    <text evidence="4">The sequence shown here is derived from an EMBL/GenBank/DDBJ whole genome shotgun (WGS) entry which is preliminary data.</text>
</comment>
<protein>
    <submittedName>
        <fullName evidence="4">Putative secreted protein with PEP-CTERM sorting signal</fullName>
    </submittedName>
</protein>
<name>A0A4R3VIT0_ROSSA</name>
<evidence type="ECO:0000313" key="5">
    <source>
        <dbReference type="Proteomes" id="UP000295110"/>
    </source>
</evidence>
<keyword evidence="1" id="KW-1133">Transmembrane helix</keyword>
<dbReference type="NCBIfam" id="NF038126">
    <property type="entry name" value="PEP_CTERM_FxDxF"/>
    <property type="match status" value="1"/>
</dbReference>
<organism evidence="4 5">
    <name type="scientific">Roseateles saccharophilus</name>
    <name type="common">Pseudomonas saccharophila</name>
    <dbReference type="NCBI Taxonomy" id="304"/>
    <lineage>
        <taxon>Bacteria</taxon>
        <taxon>Pseudomonadati</taxon>
        <taxon>Pseudomonadota</taxon>
        <taxon>Betaproteobacteria</taxon>
        <taxon>Burkholderiales</taxon>
        <taxon>Sphaerotilaceae</taxon>
        <taxon>Roseateles</taxon>
    </lineage>
</organism>
<reference evidence="4 5" key="1">
    <citation type="submission" date="2019-03" db="EMBL/GenBank/DDBJ databases">
        <title>Genomic Encyclopedia of Type Strains, Phase IV (KMG-IV): sequencing the most valuable type-strain genomes for metagenomic binning, comparative biology and taxonomic classification.</title>
        <authorList>
            <person name="Goeker M."/>
        </authorList>
    </citation>
    <scope>NUCLEOTIDE SEQUENCE [LARGE SCALE GENOMIC DNA]</scope>
    <source>
        <strain evidence="4 5">DSM 654</strain>
    </source>
</reference>
<feature type="signal peptide" evidence="2">
    <location>
        <begin position="1"/>
        <end position="21"/>
    </location>
</feature>
<sequence length="166" mass="16817">MKLKSVATLSALSLAALAAQATTTDLGSLGTAITTSGGVATSFGSIVNDDFTFSLGVASTVQSSVSTFLGNINPSFYGIYTAGLDHIVGTADDVQVVGHGFSSGNFDTLAAGNYYFKVFGLSNAALSAYSIAASATAVPVPEPETYAMLGAGLAAIGFVVLRRRRD</sequence>
<dbReference type="OrthoDB" id="6399769at2"/>
<evidence type="ECO:0000256" key="2">
    <source>
        <dbReference type="SAM" id="SignalP"/>
    </source>
</evidence>
<evidence type="ECO:0000256" key="1">
    <source>
        <dbReference type="SAM" id="Phobius"/>
    </source>
</evidence>
<dbReference type="AlphaFoldDB" id="A0A4R3VIT0"/>